<evidence type="ECO:0000256" key="6">
    <source>
        <dbReference type="ARBA" id="ARBA00023004"/>
    </source>
</evidence>
<evidence type="ECO:0000313" key="10">
    <source>
        <dbReference type="Proteomes" id="UP000582016"/>
    </source>
</evidence>
<keyword evidence="3" id="KW-0349">Heme</keyword>
<feature type="transmembrane region" description="Helical" evidence="8">
    <location>
        <begin position="20"/>
        <end position="41"/>
    </location>
</feature>
<dbReference type="AlphaFoldDB" id="A0A8H5N0U2"/>
<proteinExistence type="inferred from homology"/>
<evidence type="ECO:0000256" key="3">
    <source>
        <dbReference type="ARBA" id="ARBA00022617"/>
    </source>
</evidence>
<dbReference type="PANTHER" id="PTHR24305">
    <property type="entry name" value="CYTOCHROME P450"/>
    <property type="match status" value="1"/>
</dbReference>
<dbReference type="GO" id="GO:0020037">
    <property type="term" value="F:heme binding"/>
    <property type="evidence" value="ECO:0007669"/>
    <property type="project" value="InterPro"/>
</dbReference>
<evidence type="ECO:0000256" key="4">
    <source>
        <dbReference type="ARBA" id="ARBA00022723"/>
    </source>
</evidence>
<keyword evidence="8" id="KW-0472">Membrane</keyword>
<comment type="caution">
    <text evidence="9">The sequence shown here is derived from an EMBL/GenBank/DDBJ whole genome shotgun (WGS) entry which is preliminary data.</text>
</comment>
<dbReference type="GO" id="GO:0004497">
    <property type="term" value="F:monooxygenase activity"/>
    <property type="evidence" value="ECO:0007669"/>
    <property type="project" value="UniProtKB-KW"/>
</dbReference>
<dbReference type="SUPFAM" id="SSF48264">
    <property type="entry name" value="Cytochrome P450"/>
    <property type="match status" value="1"/>
</dbReference>
<name>A0A8H5N0U2_9HYPO</name>
<keyword evidence="6" id="KW-0408">Iron</keyword>
<dbReference type="Pfam" id="PF00067">
    <property type="entry name" value="p450"/>
    <property type="match status" value="1"/>
</dbReference>
<evidence type="ECO:0000256" key="5">
    <source>
        <dbReference type="ARBA" id="ARBA00023002"/>
    </source>
</evidence>
<keyword evidence="8" id="KW-0812">Transmembrane</keyword>
<organism evidence="9 10">
    <name type="scientific">Fusarium phyllophilum</name>
    <dbReference type="NCBI Taxonomy" id="47803"/>
    <lineage>
        <taxon>Eukaryota</taxon>
        <taxon>Fungi</taxon>
        <taxon>Dikarya</taxon>
        <taxon>Ascomycota</taxon>
        <taxon>Pezizomycotina</taxon>
        <taxon>Sordariomycetes</taxon>
        <taxon>Hypocreomycetidae</taxon>
        <taxon>Hypocreales</taxon>
        <taxon>Nectriaceae</taxon>
        <taxon>Fusarium</taxon>
        <taxon>Fusarium fujikuroi species complex</taxon>
    </lineage>
</organism>
<evidence type="ECO:0000256" key="8">
    <source>
        <dbReference type="SAM" id="Phobius"/>
    </source>
</evidence>
<dbReference type="PANTHER" id="PTHR24305:SF29">
    <property type="entry name" value="BENZOATE-PARA-HYDROXYLASE"/>
    <property type="match status" value="1"/>
</dbReference>
<dbReference type="GO" id="GO:0016705">
    <property type="term" value="F:oxidoreductase activity, acting on paired donors, with incorporation or reduction of molecular oxygen"/>
    <property type="evidence" value="ECO:0007669"/>
    <property type="project" value="InterPro"/>
</dbReference>
<dbReference type="GO" id="GO:0005506">
    <property type="term" value="F:iron ion binding"/>
    <property type="evidence" value="ECO:0007669"/>
    <property type="project" value="InterPro"/>
</dbReference>
<sequence>MDWESVVSIWQTASPASRAIITLSTLSLTALLISIIYEFYFSPLSKFPGPKLCAVSRIPHLIATASGRQLPWLVNLHNKYGGAVRIAPDALTFTDERAWADICGASKAAKDGMAKDPRLAALVSGDLVNPDPAKPRSQQTHSIMRKAMVPALKRENVKKLEGMINGNIEDFLICDLIADLFLGESLHLFTDPEFIPWVHSFDRFARGVTILAVLNRFPFLHKLLLFAVHRWGSGERDSFMAPIFARFDRCVALTSARHDMLQMVLDGDTEGTGRQGAMPLDLLREFAPFLMLGGCEAMPTVLTGFVYFVFRKRSEDIRMKLLEEVRGAFSSDADITMDKISQSQKDLPYLEACLQESIRCYSPAATGTDRVVPPSGAQIAGRFVPGNTVVMMLHQVTYSVKHNFSRATEYVPERWLPEGKGRPQDCLDDVRGSVHPFSVGPQSCFGQELSFYVLRLALCKLLYQFDIELTPESENWVDGQLTFGTRSKPPLMAYVKKHHYS</sequence>
<keyword evidence="7 9" id="KW-0503">Monooxygenase</keyword>
<dbReference type="InterPro" id="IPR036396">
    <property type="entry name" value="Cyt_P450_sf"/>
</dbReference>
<dbReference type="EMBL" id="JAAOAQ010000403">
    <property type="protein sequence ID" value="KAF5549426.1"/>
    <property type="molecule type" value="Genomic_DNA"/>
</dbReference>
<keyword evidence="5" id="KW-0560">Oxidoreductase</keyword>
<protein>
    <submittedName>
        <fullName evidence="9">Cytochrome P450 monooxygenase monooxygenase</fullName>
    </submittedName>
</protein>
<reference evidence="9 10" key="1">
    <citation type="submission" date="2020-05" db="EMBL/GenBank/DDBJ databases">
        <title>Identification and distribution of gene clusters putatively required for synthesis of sphingolipid metabolism inhibitors in phylogenetically diverse species of the filamentous fungus Fusarium.</title>
        <authorList>
            <person name="Kim H.-S."/>
            <person name="Busman M."/>
            <person name="Brown D.W."/>
            <person name="Divon H."/>
            <person name="Uhlig S."/>
            <person name="Proctor R.H."/>
        </authorList>
    </citation>
    <scope>NUCLEOTIDE SEQUENCE [LARGE SCALE GENOMIC DNA]</scope>
    <source>
        <strain evidence="9 10">NRRL 13617</strain>
    </source>
</reference>
<evidence type="ECO:0000313" key="9">
    <source>
        <dbReference type="EMBL" id="KAF5549426.1"/>
    </source>
</evidence>
<dbReference type="Proteomes" id="UP000582016">
    <property type="component" value="Unassembled WGS sequence"/>
</dbReference>
<dbReference type="Gene3D" id="1.10.630.10">
    <property type="entry name" value="Cytochrome P450"/>
    <property type="match status" value="1"/>
</dbReference>
<evidence type="ECO:0000256" key="2">
    <source>
        <dbReference type="ARBA" id="ARBA00010617"/>
    </source>
</evidence>
<keyword evidence="8" id="KW-1133">Transmembrane helix</keyword>
<evidence type="ECO:0000256" key="7">
    <source>
        <dbReference type="ARBA" id="ARBA00023033"/>
    </source>
</evidence>
<dbReference type="CDD" id="cd11058">
    <property type="entry name" value="CYP60B-like"/>
    <property type="match status" value="1"/>
</dbReference>
<comment type="cofactor">
    <cofactor evidence="1">
        <name>heme</name>
        <dbReference type="ChEBI" id="CHEBI:30413"/>
    </cofactor>
</comment>
<comment type="similarity">
    <text evidence="2">Belongs to the cytochrome P450 family.</text>
</comment>
<dbReference type="OrthoDB" id="1470350at2759"/>
<keyword evidence="10" id="KW-1185">Reference proteome</keyword>
<keyword evidence="4" id="KW-0479">Metal-binding</keyword>
<gene>
    <name evidence="9" type="ORF">FPHYL_9678</name>
</gene>
<accession>A0A8H5N0U2</accession>
<dbReference type="InterPro" id="IPR050121">
    <property type="entry name" value="Cytochrome_P450_monoxygenase"/>
</dbReference>
<dbReference type="InterPro" id="IPR001128">
    <property type="entry name" value="Cyt_P450"/>
</dbReference>
<feature type="transmembrane region" description="Helical" evidence="8">
    <location>
        <begin position="286"/>
        <end position="310"/>
    </location>
</feature>
<evidence type="ECO:0000256" key="1">
    <source>
        <dbReference type="ARBA" id="ARBA00001971"/>
    </source>
</evidence>